<sequence length="199" mass="21948">MPTVRRFVKQLERSAQMQTDLTQDTMLKALAHRIAPRRNRKNRRWGRNLSLPSDGIIGRQQTPVAPQQASRTTARRCTGAVAMASSPPRAAGLTLPWTFQLKPAVGMPPRAILQKRAPIVLGPIQRVSPPLSKRHKLDGGFLLRNLSASKCLLCARNGLENQTSPPGSRWSVQIGSCQLFIWPASIPRSVGIHPMSLIT</sequence>
<geneLocation type="plasmid" evidence="2 3">
    <name>pR132503</name>
</geneLocation>
<evidence type="ECO:0000256" key="1">
    <source>
        <dbReference type="SAM" id="MobiDB-lite"/>
    </source>
</evidence>
<accession>C6B859</accession>
<keyword evidence="2" id="KW-0614">Plasmid</keyword>
<dbReference type="Proteomes" id="UP000002256">
    <property type="component" value="Plasmid pR132503"/>
</dbReference>
<gene>
    <name evidence="2" type="ordered locus">Rleg_5806</name>
</gene>
<dbReference type="HOGENOM" id="CLU_1371259_0_0_5"/>
<name>C6B859_RHILS</name>
<feature type="region of interest" description="Disordered" evidence="1">
    <location>
        <begin position="38"/>
        <end position="58"/>
    </location>
</feature>
<evidence type="ECO:0000313" key="3">
    <source>
        <dbReference type="Proteomes" id="UP000002256"/>
    </source>
</evidence>
<organism evidence="2 3">
    <name type="scientific">Rhizobium leguminosarum bv. trifolii (strain WSM1325)</name>
    <dbReference type="NCBI Taxonomy" id="395491"/>
    <lineage>
        <taxon>Bacteria</taxon>
        <taxon>Pseudomonadati</taxon>
        <taxon>Pseudomonadota</taxon>
        <taxon>Alphaproteobacteria</taxon>
        <taxon>Hyphomicrobiales</taxon>
        <taxon>Rhizobiaceae</taxon>
        <taxon>Rhizobium/Agrobacterium group</taxon>
        <taxon>Rhizobium</taxon>
    </lineage>
</organism>
<evidence type="ECO:0000313" key="2">
    <source>
        <dbReference type="EMBL" id="ACS60591.1"/>
    </source>
</evidence>
<reference evidence="2 3" key="1">
    <citation type="journal article" date="2010" name="Stand. Genomic Sci.">
        <title>Complete genome sequence of Rhizobium leguminosarum bv. trifolii strain WSM1325, an effective microsymbiont of annual Mediterranean clovers.</title>
        <authorList>
            <person name="Reeve W."/>
            <person name="O'Hara G."/>
            <person name="Chain P."/>
            <person name="Ardley J."/>
            <person name="Brau L."/>
            <person name="Nandesena K."/>
            <person name="Tiwari R."/>
            <person name="Copeland A."/>
            <person name="Nolan M."/>
            <person name="Han C."/>
            <person name="Brettin T."/>
            <person name="Land M."/>
            <person name="Ovchinikova G."/>
            <person name="Ivanova N."/>
            <person name="Mavromatis K."/>
            <person name="Markowitz V."/>
            <person name="Kyrpides N."/>
            <person name="Melino V."/>
            <person name="Denton M."/>
            <person name="Yates R."/>
            <person name="Howieson J."/>
        </authorList>
    </citation>
    <scope>NUCLEOTIDE SEQUENCE [LARGE SCALE GENOMIC DNA]</scope>
    <source>
        <strain evidence="3">WSM1325</strain>
        <plasmid evidence="3">Plasmid pR132503</plasmid>
    </source>
</reference>
<dbReference type="AlphaFoldDB" id="C6B859"/>
<dbReference type="EMBL" id="CP001625">
    <property type="protein sequence ID" value="ACS60591.1"/>
    <property type="molecule type" value="Genomic_DNA"/>
</dbReference>
<protein>
    <submittedName>
        <fullName evidence="2">Uncharacterized protein</fullName>
    </submittedName>
</protein>
<proteinExistence type="predicted"/>
<dbReference type="KEGG" id="rlg:Rleg_5806"/>